<sequence length="266" mass="30682">MLDFLAKLSFLAPNYSSKIPKSRNNMRCIAIDDEPLALDLLEDNIKQVPYLELVGRCRNAFEAIQLIQKEKAESRNIDLLFLDIQMPGITGVQFLKSLVTNPMVIFITAYEQYALEGFELNVIDYLLKPVSFERFLKACNRAHELHQLKNTPQQAPAQLLLEEHFFVNAEYSLVKIRYNDILYIEGLKDYIKIYLATQSRPVITRMTMKGIEEKLSALPFMRVHKSFIVSLNKIESIRNLKISIGAHQIPVSEQFSEELMRRIGGK</sequence>
<proteinExistence type="predicted"/>
<evidence type="ECO:0000259" key="2">
    <source>
        <dbReference type="PROSITE" id="PS50110"/>
    </source>
</evidence>
<dbReference type="InterPro" id="IPR011006">
    <property type="entry name" value="CheY-like_superfamily"/>
</dbReference>
<dbReference type="PANTHER" id="PTHR37299">
    <property type="entry name" value="TRANSCRIPTIONAL REGULATOR-RELATED"/>
    <property type="match status" value="1"/>
</dbReference>
<keyword evidence="5" id="KW-1185">Reference proteome</keyword>
<dbReference type="PROSITE" id="PS50930">
    <property type="entry name" value="HTH_LYTTR"/>
    <property type="match status" value="1"/>
</dbReference>
<dbReference type="PROSITE" id="PS50110">
    <property type="entry name" value="RESPONSE_REGULATORY"/>
    <property type="match status" value="1"/>
</dbReference>
<feature type="domain" description="Response regulatory" evidence="2">
    <location>
        <begin position="27"/>
        <end position="143"/>
    </location>
</feature>
<protein>
    <submittedName>
        <fullName evidence="4">LytR/AlgR family response regulator transcription factor</fullName>
    </submittedName>
</protein>
<dbReference type="InterPro" id="IPR046947">
    <property type="entry name" value="LytR-like"/>
</dbReference>
<dbReference type="InterPro" id="IPR001789">
    <property type="entry name" value="Sig_transdc_resp-reg_receiver"/>
</dbReference>
<dbReference type="SMART" id="SM00850">
    <property type="entry name" value="LytTR"/>
    <property type="match status" value="1"/>
</dbReference>
<dbReference type="PANTHER" id="PTHR37299:SF1">
    <property type="entry name" value="STAGE 0 SPORULATION PROTEIN A HOMOLOG"/>
    <property type="match status" value="1"/>
</dbReference>
<dbReference type="EMBL" id="JBHULC010000005">
    <property type="protein sequence ID" value="MFD2520502.1"/>
    <property type="molecule type" value="Genomic_DNA"/>
</dbReference>
<evidence type="ECO:0000313" key="4">
    <source>
        <dbReference type="EMBL" id="MFD2520502.1"/>
    </source>
</evidence>
<organism evidence="4 5">
    <name type="scientific">Emticicia soli</name>
    <dbReference type="NCBI Taxonomy" id="2027878"/>
    <lineage>
        <taxon>Bacteria</taxon>
        <taxon>Pseudomonadati</taxon>
        <taxon>Bacteroidota</taxon>
        <taxon>Cytophagia</taxon>
        <taxon>Cytophagales</taxon>
        <taxon>Leadbetterellaceae</taxon>
        <taxon>Emticicia</taxon>
    </lineage>
</organism>
<feature type="modified residue" description="4-aspartylphosphate" evidence="1">
    <location>
        <position position="83"/>
    </location>
</feature>
<gene>
    <name evidence="4" type="ORF">ACFSR2_06385</name>
</gene>
<dbReference type="Proteomes" id="UP001597510">
    <property type="component" value="Unassembled WGS sequence"/>
</dbReference>
<name>A0ABW5J550_9BACT</name>
<dbReference type="Pfam" id="PF04397">
    <property type="entry name" value="LytTR"/>
    <property type="match status" value="1"/>
</dbReference>
<evidence type="ECO:0000256" key="1">
    <source>
        <dbReference type="PROSITE-ProRule" id="PRU00169"/>
    </source>
</evidence>
<dbReference type="Gene3D" id="2.40.50.1020">
    <property type="entry name" value="LytTr DNA-binding domain"/>
    <property type="match status" value="1"/>
</dbReference>
<dbReference type="InterPro" id="IPR007492">
    <property type="entry name" value="LytTR_DNA-bd_dom"/>
</dbReference>
<comment type="caution">
    <text evidence="4">The sequence shown here is derived from an EMBL/GenBank/DDBJ whole genome shotgun (WGS) entry which is preliminary data.</text>
</comment>
<dbReference type="SMART" id="SM00448">
    <property type="entry name" value="REC"/>
    <property type="match status" value="1"/>
</dbReference>
<feature type="domain" description="HTH LytTR-type" evidence="3">
    <location>
        <begin position="172"/>
        <end position="265"/>
    </location>
</feature>
<keyword evidence="1" id="KW-0597">Phosphoprotein</keyword>
<accession>A0ABW5J550</accession>
<evidence type="ECO:0000259" key="3">
    <source>
        <dbReference type="PROSITE" id="PS50930"/>
    </source>
</evidence>
<evidence type="ECO:0000313" key="5">
    <source>
        <dbReference type="Proteomes" id="UP001597510"/>
    </source>
</evidence>
<dbReference type="Pfam" id="PF00072">
    <property type="entry name" value="Response_reg"/>
    <property type="match status" value="1"/>
</dbReference>
<dbReference type="Gene3D" id="3.40.50.2300">
    <property type="match status" value="1"/>
</dbReference>
<reference evidence="5" key="1">
    <citation type="journal article" date="2019" name="Int. J. Syst. Evol. Microbiol.">
        <title>The Global Catalogue of Microorganisms (GCM) 10K type strain sequencing project: providing services to taxonomists for standard genome sequencing and annotation.</title>
        <authorList>
            <consortium name="The Broad Institute Genomics Platform"/>
            <consortium name="The Broad Institute Genome Sequencing Center for Infectious Disease"/>
            <person name="Wu L."/>
            <person name="Ma J."/>
        </authorList>
    </citation>
    <scope>NUCLEOTIDE SEQUENCE [LARGE SCALE GENOMIC DNA]</scope>
    <source>
        <strain evidence="5">KCTC 52344</strain>
    </source>
</reference>
<dbReference type="SUPFAM" id="SSF52172">
    <property type="entry name" value="CheY-like"/>
    <property type="match status" value="1"/>
</dbReference>